<feature type="signal peptide" evidence="2">
    <location>
        <begin position="1"/>
        <end position="20"/>
    </location>
</feature>
<feature type="region of interest" description="Disordered" evidence="1">
    <location>
        <begin position="102"/>
        <end position="121"/>
    </location>
</feature>
<evidence type="ECO:0000256" key="2">
    <source>
        <dbReference type="SAM" id="SignalP"/>
    </source>
</evidence>
<feature type="compositionally biased region" description="Low complexity" evidence="1">
    <location>
        <begin position="106"/>
        <end position="116"/>
    </location>
</feature>
<reference evidence="3 4" key="1">
    <citation type="submission" date="2019-05" db="EMBL/GenBank/DDBJ databases">
        <title>Emergence of the Ug99 lineage of the wheat stem rust pathogen through somatic hybridization.</title>
        <authorList>
            <person name="Li F."/>
            <person name="Upadhyaya N.M."/>
            <person name="Sperschneider J."/>
            <person name="Matny O."/>
            <person name="Nguyen-Phuc H."/>
            <person name="Mago R."/>
            <person name="Raley C."/>
            <person name="Miller M.E."/>
            <person name="Silverstein K.A.T."/>
            <person name="Henningsen E."/>
            <person name="Hirsch C.D."/>
            <person name="Visser B."/>
            <person name="Pretorius Z.A."/>
            <person name="Steffenson B.J."/>
            <person name="Schwessinger B."/>
            <person name="Dodds P.N."/>
            <person name="Figueroa M."/>
        </authorList>
    </citation>
    <scope>NUCLEOTIDE SEQUENCE [LARGE SCALE GENOMIC DNA]</scope>
    <source>
        <strain evidence="3 4">Ug99</strain>
    </source>
</reference>
<evidence type="ECO:0000313" key="4">
    <source>
        <dbReference type="Proteomes" id="UP000325313"/>
    </source>
</evidence>
<comment type="caution">
    <text evidence="3">The sequence shown here is derived from an EMBL/GenBank/DDBJ whole genome shotgun (WGS) entry which is preliminary data.</text>
</comment>
<keyword evidence="2" id="KW-0732">Signal</keyword>
<evidence type="ECO:0000313" key="3">
    <source>
        <dbReference type="EMBL" id="KAA1068499.1"/>
    </source>
</evidence>
<dbReference type="EMBL" id="VDEP01000505">
    <property type="protein sequence ID" value="KAA1068499.1"/>
    <property type="molecule type" value="Genomic_DNA"/>
</dbReference>
<evidence type="ECO:0000256" key="1">
    <source>
        <dbReference type="SAM" id="MobiDB-lite"/>
    </source>
</evidence>
<sequence>MNLWKIVFGTLALMPAFISTSYIPCTECGKSAPEMRWKDLPKKGICNAELPGGGNCPVLRTQKYYNCSSESCGALMVKNKDIRFVPEEECDHDNRHTIEELPQIQSPEVSSSSSAVRSEKLPGGTRLYHFIDVKPQK</sequence>
<proteinExistence type="predicted"/>
<feature type="chain" id="PRO_5022990961" evidence="2">
    <location>
        <begin position="21"/>
        <end position="137"/>
    </location>
</feature>
<organism evidence="3 4">
    <name type="scientific">Puccinia graminis f. sp. tritici</name>
    <dbReference type="NCBI Taxonomy" id="56615"/>
    <lineage>
        <taxon>Eukaryota</taxon>
        <taxon>Fungi</taxon>
        <taxon>Dikarya</taxon>
        <taxon>Basidiomycota</taxon>
        <taxon>Pucciniomycotina</taxon>
        <taxon>Pucciniomycetes</taxon>
        <taxon>Pucciniales</taxon>
        <taxon>Pucciniaceae</taxon>
        <taxon>Puccinia</taxon>
    </lineage>
</organism>
<accession>A0A5B0LWU5</accession>
<protein>
    <submittedName>
        <fullName evidence="3">Uncharacterized protein</fullName>
    </submittedName>
</protein>
<name>A0A5B0LWU5_PUCGR</name>
<dbReference type="AlphaFoldDB" id="A0A5B0LWU5"/>
<gene>
    <name evidence="3" type="ORF">PGTUg99_027253</name>
</gene>
<dbReference type="Proteomes" id="UP000325313">
    <property type="component" value="Unassembled WGS sequence"/>
</dbReference>